<name>A0A3N4LUW6_9PEZI</name>
<dbReference type="InParanoid" id="A0A3N4LUW6"/>
<gene>
    <name evidence="2" type="ORF">L211DRAFT_866194</name>
</gene>
<protein>
    <submittedName>
        <fullName evidence="2">Uncharacterized protein</fullName>
    </submittedName>
</protein>
<feature type="region of interest" description="Disordered" evidence="1">
    <location>
        <begin position="646"/>
        <end position="684"/>
    </location>
</feature>
<reference evidence="2 3" key="1">
    <citation type="journal article" date="2018" name="Nat. Ecol. Evol.">
        <title>Pezizomycetes genomes reveal the molecular basis of ectomycorrhizal truffle lifestyle.</title>
        <authorList>
            <person name="Murat C."/>
            <person name="Payen T."/>
            <person name="Noel B."/>
            <person name="Kuo A."/>
            <person name="Morin E."/>
            <person name="Chen J."/>
            <person name="Kohler A."/>
            <person name="Krizsan K."/>
            <person name="Balestrini R."/>
            <person name="Da Silva C."/>
            <person name="Montanini B."/>
            <person name="Hainaut M."/>
            <person name="Levati E."/>
            <person name="Barry K.W."/>
            <person name="Belfiori B."/>
            <person name="Cichocki N."/>
            <person name="Clum A."/>
            <person name="Dockter R.B."/>
            <person name="Fauchery L."/>
            <person name="Guy J."/>
            <person name="Iotti M."/>
            <person name="Le Tacon F."/>
            <person name="Lindquist E.A."/>
            <person name="Lipzen A."/>
            <person name="Malagnac F."/>
            <person name="Mello A."/>
            <person name="Molinier V."/>
            <person name="Miyauchi S."/>
            <person name="Poulain J."/>
            <person name="Riccioni C."/>
            <person name="Rubini A."/>
            <person name="Sitrit Y."/>
            <person name="Splivallo R."/>
            <person name="Traeger S."/>
            <person name="Wang M."/>
            <person name="Zifcakova L."/>
            <person name="Wipf D."/>
            <person name="Zambonelli A."/>
            <person name="Paolocci F."/>
            <person name="Nowrousian M."/>
            <person name="Ottonello S."/>
            <person name="Baldrian P."/>
            <person name="Spatafora J.W."/>
            <person name="Henrissat B."/>
            <person name="Nagy L.G."/>
            <person name="Aury J.M."/>
            <person name="Wincker P."/>
            <person name="Grigoriev I.V."/>
            <person name="Bonfante P."/>
            <person name="Martin F.M."/>
        </authorList>
    </citation>
    <scope>NUCLEOTIDE SEQUENCE [LARGE SCALE GENOMIC DNA]</scope>
    <source>
        <strain evidence="2 3">ATCC MYA-4762</strain>
    </source>
</reference>
<feature type="compositionally biased region" description="Basic and acidic residues" evidence="1">
    <location>
        <begin position="664"/>
        <end position="676"/>
    </location>
</feature>
<keyword evidence="3" id="KW-1185">Reference proteome</keyword>
<dbReference type="Proteomes" id="UP000267821">
    <property type="component" value="Unassembled WGS sequence"/>
</dbReference>
<dbReference type="EMBL" id="ML121533">
    <property type="protein sequence ID" value="RPB26704.1"/>
    <property type="molecule type" value="Genomic_DNA"/>
</dbReference>
<dbReference type="OrthoDB" id="3941134at2759"/>
<evidence type="ECO:0000313" key="2">
    <source>
        <dbReference type="EMBL" id="RPB26704.1"/>
    </source>
</evidence>
<feature type="region of interest" description="Disordered" evidence="1">
    <location>
        <begin position="793"/>
        <end position="813"/>
    </location>
</feature>
<accession>A0A3N4LUW6</accession>
<dbReference type="AlphaFoldDB" id="A0A3N4LUW6"/>
<evidence type="ECO:0000256" key="1">
    <source>
        <dbReference type="SAM" id="MobiDB-lite"/>
    </source>
</evidence>
<organism evidence="2 3">
    <name type="scientific">Terfezia boudieri ATCC MYA-4762</name>
    <dbReference type="NCBI Taxonomy" id="1051890"/>
    <lineage>
        <taxon>Eukaryota</taxon>
        <taxon>Fungi</taxon>
        <taxon>Dikarya</taxon>
        <taxon>Ascomycota</taxon>
        <taxon>Pezizomycotina</taxon>
        <taxon>Pezizomycetes</taxon>
        <taxon>Pezizales</taxon>
        <taxon>Pezizaceae</taxon>
        <taxon>Terfezia</taxon>
    </lineage>
</organism>
<proteinExistence type="predicted"/>
<sequence length="920" mass="99158">MHAAVAILSGSEPLGWNKDDGNENISCVGNRVDEYSTFAICLMFVIASSTDQSFHLPFGEGRDGEPHAEAIDVLFRLHVNTRTYEFHPFRFFAMDAWASPWADDTHQGQDPGHRRTVSTLQDFELFGDDPGAAPEHTRVDSSLEFTSKLDGDGSDFEGATIWARDLNELGGVDSSSAWASDSTSLPLPGNHSNVYQNWEDNVLFSGESQIPGKINIGDASIFSEGTSLSSQDRPSTSITTSTKEFSDGWTHKLQPDWSSTVEEEDQTTAEAVSTTILDAHQEKSGDCELQSDSPSVTGIVITEEQLLASTFPQEKTVPTSSFDQSPGKRFVQGEDSKDTAGIVPHNSLFGSFESIKVVEAKKPENGLNFENNQCGITPEAQEDDDFGDFGDAEEGEIEDVKFEMELETAPVAAPITHPLTPLDFTIDSSLVFKLYPSMQKSPAPPAVEDIISTTSTRKAWYRISRVGTVGKHNSGDGDDYVRVTWSKSKVRADVCDIVNRWVKEGRFSVSDAIGEGRSYGAIFGWGDGANTTSKDSGQKGNRSSAPTVLGLAGYKCGTKSTHKASISISSWDPLAPGKSDISSVADFGWGSPKESKPETAATKNTTSPKKEQTLPSVLLSTSSNSISPETPVALKDLAVSTIMKAEPQAPKASMEPGQPPPKLKSIEKEAPKREPNNWEDSEATPIVEPATVPEVVHSGRANHNLVSGQDTWASLELFEKGTLSHTSHTSPPTSLDSGLRNLGLYFSEKQKKKQTMALEFGSAVEDDDWGEMINSPATPVNPPPPLPITTTTSTTTIKNRRPSTAHGQTNPSWAFQVGVPGATNFTPIRRDSAPTFVSPIYTSPTVTGAVPTTENNSATVVDWDFSVFEGLAKTDLIPASSAVSQVSGSTLFGGSQALSNEDKVAMDILEGLPDMCYMLR</sequence>
<feature type="region of interest" description="Disordered" evidence="1">
    <location>
        <begin position="585"/>
        <end position="616"/>
    </location>
</feature>
<dbReference type="STRING" id="1051890.A0A3N4LUW6"/>
<evidence type="ECO:0000313" key="3">
    <source>
        <dbReference type="Proteomes" id="UP000267821"/>
    </source>
</evidence>